<keyword evidence="18" id="KW-1185">Reference proteome</keyword>
<keyword evidence="11" id="KW-0220">Diaminopimelate biosynthesis</keyword>
<dbReference type="GO" id="GO:0019877">
    <property type="term" value="P:diaminopimelate biosynthetic process"/>
    <property type="evidence" value="ECO:0007669"/>
    <property type="project" value="UniProtKB-KW"/>
</dbReference>
<dbReference type="PANTHER" id="PTHR43808">
    <property type="entry name" value="ACETYLORNITHINE DEACETYLASE"/>
    <property type="match status" value="1"/>
</dbReference>
<dbReference type="InterPro" id="IPR011650">
    <property type="entry name" value="Peptidase_M20_dimer"/>
</dbReference>
<dbReference type="Pfam" id="PF01546">
    <property type="entry name" value="Peptidase_M20"/>
    <property type="match status" value="1"/>
</dbReference>
<dbReference type="GO" id="GO:0006526">
    <property type="term" value="P:L-arginine biosynthetic process"/>
    <property type="evidence" value="ECO:0007669"/>
    <property type="project" value="TreeGrafter"/>
</dbReference>
<dbReference type="InterPro" id="IPR036264">
    <property type="entry name" value="Bact_exopeptidase_dim_dom"/>
</dbReference>
<evidence type="ECO:0000256" key="4">
    <source>
        <dbReference type="ARBA" id="ARBA00011738"/>
    </source>
</evidence>
<dbReference type="InterPro" id="IPR050072">
    <property type="entry name" value="Peptidase_M20A"/>
</dbReference>
<evidence type="ECO:0000256" key="1">
    <source>
        <dbReference type="ARBA" id="ARBA00001947"/>
    </source>
</evidence>
<dbReference type="GO" id="GO:0009089">
    <property type="term" value="P:lysine biosynthetic process via diaminopimelate"/>
    <property type="evidence" value="ECO:0007669"/>
    <property type="project" value="UniProtKB-UniRule"/>
</dbReference>
<gene>
    <name evidence="17" type="ORF">Deia_00096</name>
</gene>
<evidence type="ECO:0000256" key="13">
    <source>
        <dbReference type="ARBA" id="ARBA00023285"/>
    </source>
</evidence>
<dbReference type="GO" id="GO:0046872">
    <property type="term" value="F:metal ion binding"/>
    <property type="evidence" value="ECO:0007669"/>
    <property type="project" value="UniProtKB-KW"/>
</dbReference>
<dbReference type="EC" id="3.5.1.18" evidence="5 15"/>
<dbReference type="PROSITE" id="PS00759">
    <property type="entry name" value="ARGE_DAPE_CPG2_2"/>
    <property type="match status" value="1"/>
</dbReference>
<comment type="cofactor">
    <cofactor evidence="1">
        <name>Zn(2+)</name>
        <dbReference type="ChEBI" id="CHEBI:29105"/>
    </cofactor>
</comment>
<dbReference type="GO" id="GO:0009014">
    <property type="term" value="F:succinyl-diaminopimelate desuccinylase activity"/>
    <property type="evidence" value="ECO:0007669"/>
    <property type="project" value="UniProtKB-UniRule"/>
</dbReference>
<keyword evidence="8" id="KW-0479">Metal-binding</keyword>
<accession>A0A5B8XC31</accession>
<protein>
    <recommendedName>
        <fullName evidence="6 15">Succinyl-diaminopimelate desuccinylase</fullName>
        <ecNumber evidence="5 15">3.5.1.18</ecNumber>
    </recommendedName>
</protein>
<evidence type="ECO:0000256" key="6">
    <source>
        <dbReference type="ARBA" id="ARBA00022391"/>
    </source>
</evidence>
<dbReference type="Pfam" id="PF07687">
    <property type="entry name" value="M20_dimer"/>
    <property type="match status" value="1"/>
</dbReference>
<dbReference type="NCBIfam" id="NF009557">
    <property type="entry name" value="PRK13009.1"/>
    <property type="match status" value="1"/>
</dbReference>
<dbReference type="PANTHER" id="PTHR43808:SF31">
    <property type="entry name" value="N-ACETYL-L-CITRULLINE DEACETYLASE"/>
    <property type="match status" value="1"/>
</dbReference>
<dbReference type="InterPro" id="IPR002933">
    <property type="entry name" value="Peptidase_M20"/>
</dbReference>
<proteinExistence type="inferred from homology"/>
<comment type="catalytic activity">
    <reaction evidence="14">
        <text>N-succinyl-(2S,6S)-2,6-diaminopimelate + H2O = (2S,6S)-2,6-diaminopimelate + succinate</text>
        <dbReference type="Rhea" id="RHEA:22608"/>
        <dbReference type="ChEBI" id="CHEBI:15377"/>
        <dbReference type="ChEBI" id="CHEBI:30031"/>
        <dbReference type="ChEBI" id="CHEBI:57609"/>
        <dbReference type="ChEBI" id="CHEBI:58087"/>
        <dbReference type="EC" id="3.5.1.18"/>
    </reaction>
</comment>
<evidence type="ECO:0000256" key="12">
    <source>
        <dbReference type="ARBA" id="ARBA00023154"/>
    </source>
</evidence>
<dbReference type="InterPro" id="IPR005941">
    <property type="entry name" value="DapE_proteobac"/>
</dbReference>
<keyword evidence="12" id="KW-0457">Lysine biosynthesis</keyword>
<evidence type="ECO:0000256" key="15">
    <source>
        <dbReference type="NCBIfam" id="TIGR01246"/>
    </source>
</evidence>
<dbReference type="GO" id="GO:0008777">
    <property type="term" value="F:acetylornithine deacetylase activity"/>
    <property type="evidence" value="ECO:0007669"/>
    <property type="project" value="TreeGrafter"/>
</dbReference>
<evidence type="ECO:0000256" key="10">
    <source>
        <dbReference type="ARBA" id="ARBA00022833"/>
    </source>
</evidence>
<evidence type="ECO:0000313" key="18">
    <source>
        <dbReference type="Proteomes" id="UP000321934"/>
    </source>
</evidence>
<dbReference type="InterPro" id="IPR001261">
    <property type="entry name" value="ArgE/DapE_CS"/>
</dbReference>
<evidence type="ECO:0000256" key="14">
    <source>
        <dbReference type="ARBA" id="ARBA00051301"/>
    </source>
</evidence>
<evidence type="ECO:0000256" key="5">
    <source>
        <dbReference type="ARBA" id="ARBA00011921"/>
    </source>
</evidence>
<dbReference type="UniPathway" id="UPA00034">
    <property type="reaction ID" value="UER00021"/>
</dbReference>
<evidence type="ECO:0000256" key="7">
    <source>
        <dbReference type="ARBA" id="ARBA00022605"/>
    </source>
</evidence>
<keyword evidence="13" id="KW-0170">Cobalt</keyword>
<evidence type="ECO:0000256" key="11">
    <source>
        <dbReference type="ARBA" id="ARBA00022915"/>
    </source>
</evidence>
<dbReference type="Gene3D" id="3.40.630.10">
    <property type="entry name" value="Zn peptidases"/>
    <property type="match status" value="2"/>
</dbReference>
<dbReference type="SUPFAM" id="SSF53187">
    <property type="entry name" value="Zn-dependent exopeptidases"/>
    <property type="match status" value="1"/>
</dbReference>
<dbReference type="EMBL" id="CP029077">
    <property type="protein sequence ID" value="QED22909.1"/>
    <property type="molecule type" value="Genomic_DNA"/>
</dbReference>
<evidence type="ECO:0000256" key="8">
    <source>
        <dbReference type="ARBA" id="ARBA00022723"/>
    </source>
</evidence>
<evidence type="ECO:0000313" key="17">
    <source>
        <dbReference type="EMBL" id="QED22909.1"/>
    </source>
</evidence>
<evidence type="ECO:0000259" key="16">
    <source>
        <dbReference type="Pfam" id="PF07687"/>
    </source>
</evidence>
<dbReference type="NCBIfam" id="TIGR01246">
    <property type="entry name" value="dapE_proteo"/>
    <property type="match status" value="1"/>
</dbReference>
<keyword evidence="10" id="KW-0862">Zinc</keyword>
<dbReference type="Proteomes" id="UP000321934">
    <property type="component" value="Chromosome"/>
</dbReference>
<comment type="subunit">
    <text evidence="4">Homodimer.</text>
</comment>
<dbReference type="OrthoDB" id="9809784at2"/>
<evidence type="ECO:0000256" key="3">
    <source>
        <dbReference type="ARBA" id="ARBA00006746"/>
    </source>
</evidence>
<dbReference type="SUPFAM" id="SSF55031">
    <property type="entry name" value="Bacterial exopeptidase dimerisation domain"/>
    <property type="match status" value="1"/>
</dbReference>
<evidence type="ECO:0000256" key="2">
    <source>
        <dbReference type="ARBA" id="ARBA00005130"/>
    </source>
</evidence>
<keyword evidence="7" id="KW-0028">Amino-acid biosynthesis</keyword>
<dbReference type="AlphaFoldDB" id="A0A5B8XC31"/>
<feature type="domain" description="Peptidase M20 dimerisation" evidence="16">
    <location>
        <begin position="175"/>
        <end position="279"/>
    </location>
</feature>
<sequence>MQEKILQKLIQFPSVSPKDCGIFEYIETLLPDFSHDLKYFGENEQKTGNLYAKFGKSGRNFCFCGHIDVVHEGKAYKWRFEPYGGFLEDGIIYGRGAVDMKGAIACFIAAVSRFRQQNPDFNETISILLTADEEDSGQFGIKKMIKHIDEMGEKIDACVIGEPTSDEKIGDSIRIGRRGSINFSVDFHGTAGHVAYPQKAENPITTLAFFMSAMKNHRFDEGNDAFEPTNLEFVDVSSSNEMKSTNVVPNKASCMFNVRFNNLQSGEKIAEFIYKTLEMIAGKGKFDMQYKISNESFFYGSNEISKIASDAADKITGNMPSLDCKGGTTDGRHIIKYCKNTCEIGLKNAMAHKIDEHVSCDDLQILTDIYLEILNIYFKK</sequence>
<keyword evidence="9" id="KW-0378">Hydrolase</keyword>
<comment type="similarity">
    <text evidence="3">Belongs to the peptidase M20A family. DapE subfamily.</text>
</comment>
<name>A0A5B8XC31_9RICK</name>
<dbReference type="RefSeq" id="WP_146820216.1">
    <property type="nucleotide sequence ID" value="NZ_CP029077.1"/>
</dbReference>
<reference evidence="17 18" key="1">
    <citation type="journal article" date="2019" name="ISME J.">
        <title>Deianiraea, an extracellular bacterium associated with the ciliate Paramecium, suggests an alternative scenario for the evolution of Rickettsiales.</title>
        <authorList>
            <person name="Castelli M."/>
            <person name="Sabaneyeva E."/>
            <person name="Lanzoni O."/>
            <person name="Lebedeva N."/>
            <person name="Floriano A.M."/>
            <person name="Gaiarsa S."/>
            <person name="Benken K."/>
            <person name="Modeo L."/>
            <person name="Bandi C."/>
            <person name="Potekhin A."/>
            <person name="Sassera D."/>
            <person name="Petroni G."/>
        </authorList>
    </citation>
    <scope>NUCLEOTIDE SEQUENCE [LARGE SCALE GENOMIC DNA]</scope>
    <source>
        <strain evidence="17">CyL4-1</strain>
    </source>
</reference>
<organism evidence="17 18">
    <name type="scientific">Candidatus Deianiraea vastatrix</name>
    <dbReference type="NCBI Taxonomy" id="2163644"/>
    <lineage>
        <taxon>Bacteria</taxon>
        <taxon>Pseudomonadati</taxon>
        <taxon>Pseudomonadota</taxon>
        <taxon>Alphaproteobacteria</taxon>
        <taxon>Rickettsiales</taxon>
        <taxon>Candidatus Deianiraeaceae</taxon>
        <taxon>Candidatus Deianiraea</taxon>
    </lineage>
</organism>
<comment type="pathway">
    <text evidence="2">Amino-acid biosynthesis; L-lysine biosynthesis via DAP pathway; LL-2,6-diaminopimelate from (S)-tetrahydrodipicolinate (succinylase route): step 3/3.</text>
</comment>
<evidence type="ECO:0000256" key="9">
    <source>
        <dbReference type="ARBA" id="ARBA00022801"/>
    </source>
</evidence>